<dbReference type="InterPro" id="IPR045865">
    <property type="entry name" value="ACT-like_dom_sf"/>
</dbReference>
<dbReference type="PROSITE" id="PS00670">
    <property type="entry name" value="D_2_HYDROXYACID_DH_2"/>
    <property type="match status" value="1"/>
</dbReference>
<dbReference type="CDD" id="cd04902">
    <property type="entry name" value="ACT_3PGDH-xct"/>
    <property type="match status" value="1"/>
</dbReference>
<dbReference type="Gene3D" id="3.30.1330.90">
    <property type="entry name" value="D-3-phosphoglycerate dehydrogenase, domain 3"/>
    <property type="match status" value="1"/>
</dbReference>
<sequence>MAPRVLVSDKLSTTAVQIFKDRGIDVDYLPDLGKDKEKLAEVIGQYDGLAIRSATKVTEKLINAATRLKVVGRAGIGVDNVDIPAASRRGIIVMNTPFGNSITTAEHAVAMIFALARQIPEANASTHAGKWEKNRFMGIEITSKTLGVIGCGNIGSIVATRGVGLKMHVVAFDPFLSDSRAEELGVEKVELDDLFARADFITLHTPLTDKTRNIIDAAAIAKMKDGVRIINCARGGLVVEADLVAALKSGKVAGAGIDVFEVEPAENNPLFGMENVVATPHLGASTTEAQENVALQVAEQMSDYLIKGAVSNAINMPSITAEEAPRLKPFVKLAEVLGAFVGQVTEDPIKEVEILFDGSTATMNTRALVSAALAGLIRPQVADVNMVSAPIMVKERGIIAAEVKRDKSGVFDGYIKLTVKTEHMTRSIAGTCFSDGKPRFIQIKGINLDAEVGQHMLYTTNADAPGIIGLLGTVCGENGVNIANFQLGRNRPGGDAIALLYLDAPFPEKVLEQVRGHKSIDSAKRLRFDVGGE</sequence>
<dbReference type="SUPFAM" id="SSF51735">
    <property type="entry name" value="NAD(P)-binding Rossmann-fold domains"/>
    <property type="match status" value="1"/>
</dbReference>
<dbReference type="InterPro" id="IPR006236">
    <property type="entry name" value="PGDH"/>
</dbReference>
<dbReference type="Pfam" id="PF02826">
    <property type="entry name" value="2-Hacid_dh_C"/>
    <property type="match status" value="1"/>
</dbReference>
<keyword evidence="5 9" id="KW-0028">Amino-acid biosynthesis</keyword>
<dbReference type="Gene3D" id="3.30.70.260">
    <property type="match status" value="1"/>
</dbReference>
<dbReference type="InterPro" id="IPR045626">
    <property type="entry name" value="PGDH_ASB_dom"/>
</dbReference>
<dbReference type="PANTHER" id="PTHR42789">
    <property type="entry name" value="D-ISOMER SPECIFIC 2-HYDROXYACID DEHYDROGENASE FAMILY PROTEIN (AFU_ORTHOLOGUE AFUA_6G10090)"/>
    <property type="match status" value="1"/>
</dbReference>
<dbReference type="EMBL" id="CCMZ01000034">
    <property type="protein sequence ID" value="CDX23418.1"/>
    <property type="molecule type" value="Genomic_DNA"/>
</dbReference>
<dbReference type="InterPro" id="IPR050857">
    <property type="entry name" value="D-2-hydroxyacid_DH"/>
</dbReference>
<evidence type="ECO:0000313" key="13">
    <source>
        <dbReference type="EMBL" id="CDX23418.1"/>
    </source>
</evidence>
<evidence type="ECO:0000256" key="2">
    <source>
        <dbReference type="ARBA" id="ARBA00005854"/>
    </source>
</evidence>
<organism evidence="13 14">
    <name type="scientific">Mesorhizobium plurifarium</name>
    <dbReference type="NCBI Taxonomy" id="69974"/>
    <lineage>
        <taxon>Bacteria</taxon>
        <taxon>Pseudomonadati</taxon>
        <taxon>Pseudomonadota</taxon>
        <taxon>Alphaproteobacteria</taxon>
        <taxon>Hyphomicrobiales</taxon>
        <taxon>Phyllobacteriaceae</taxon>
        <taxon>Mesorhizobium</taxon>
    </lineage>
</organism>
<dbReference type="GO" id="GO:0051287">
    <property type="term" value="F:NAD binding"/>
    <property type="evidence" value="ECO:0007669"/>
    <property type="project" value="UniProtKB-UniRule"/>
</dbReference>
<dbReference type="Proteomes" id="UP000045285">
    <property type="component" value="Unassembled WGS sequence"/>
</dbReference>
<dbReference type="InterPro" id="IPR036291">
    <property type="entry name" value="NAD(P)-bd_dom_sf"/>
</dbReference>
<keyword evidence="14" id="KW-1185">Reference proteome</keyword>
<comment type="pathway">
    <text evidence="1 9">Amino-acid biosynthesis; L-serine biosynthesis; L-serine from 3-phospho-D-glycerate: step 1/3.</text>
</comment>
<dbReference type="GO" id="GO:0006564">
    <property type="term" value="P:L-serine biosynthetic process"/>
    <property type="evidence" value="ECO:0007669"/>
    <property type="project" value="UniProtKB-UniRule"/>
</dbReference>
<dbReference type="STRING" id="69974.MPLDJ20_90264"/>
<dbReference type="Gene3D" id="3.40.50.720">
    <property type="entry name" value="NAD(P)-binding Rossmann-like Domain"/>
    <property type="match status" value="2"/>
</dbReference>
<dbReference type="AlphaFoldDB" id="A0A090E7M8"/>
<protein>
    <recommendedName>
        <fullName evidence="4 9">D-3-phosphoglycerate dehydrogenase</fullName>
        <ecNumber evidence="3 9">1.1.1.95</ecNumber>
    </recommendedName>
</protein>
<feature type="domain" description="D-isomer specific 2-hydroxyacid dehydrogenase catalytic" evidence="10">
    <location>
        <begin position="5"/>
        <end position="315"/>
    </location>
</feature>
<evidence type="ECO:0000256" key="5">
    <source>
        <dbReference type="ARBA" id="ARBA00022605"/>
    </source>
</evidence>
<dbReference type="Pfam" id="PF19304">
    <property type="entry name" value="PGDH_inter"/>
    <property type="match status" value="1"/>
</dbReference>
<keyword evidence="9" id="KW-0718">Serine biosynthesis</keyword>
<accession>A0A090E7M8</accession>
<comment type="similarity">
    <text evidence="2 9">Belongs to the D-isomer specific 2-hydroxyacid dehydrogenase family.</text>
</comment>
<dbReference type="InterPro" id="IPR029753">
    <property type="entry name" value="D-isomer_DH_CS"/>
</dbReference>
<gene>
    <name evidence="13" type="primary">serA</name>
    <name evidence="13" type="ORF">MPL3356_40370</name>
</gene>
<dbReference type="EC" id="1.1.1.95" evidence="3 9"/>
<feature type="domain" description="D-3-phosphoglycerate dehydrogenase ASB" evidence="12">
    <location>
        <begin position="326"/>
        <end position="444"/>
    </location>
</feature>
<evidence type="ECO:0000259" key="11">
    <source>
        <dbReference type="Pfam" id="PF02826"/>
    </source>
</evidence>
<evidence type="ECO:0000313" key="14">
    <source>
        <dbReference type="Proteomes" id="UP000045285"/>
    </source>
</evidence>
<dbReference type="InterPro" id="IPR006139">
    <property type="entry name" value="D-isomer_2_OHA_DH_cat_dom"/>
</dbReference>
<dbReference type="Pfam" id="PF00389">
    <property type="entry name" value="2-Hacid_dh"/>
    <property type="match status" value="1"/>
</dbReference>
<reference evidence="14" key="1">
    <citation type="submission" date="2014-08" db="EMBL/GenBank/DDBJ databases">
        <authorList>
            <person name="Moulin L."/>
        </authorList>
    </citation>
    <scope>NUCLEOTIDE SEQUENCE [LARGE SCALE GENOMIC DNA]</scope>
</reference>
<dbReference type="InterPro" id="IPR006140">
    <property type="entry name" value="D-isomer_DH_NAD-bd"/>
</dbReference>
<evidence type="ECO:0000256" key="7">
    <source>
        <dbReference type="ARBA" id="ARBA00023027"/>
    </source>
</evidence>
<dbReference type="SUPFAM" id="SSF143548">
    <property type="entry name" value="Serine metabolism enzymes domain"/>
    <property type="match status" value="1"/>
</dbReference>
<comment type="catalytic activity">
    <reaction evidence="8 9">
        <text>(2R)-3-phosphoglycerate + NAD(+) = 3-phosphooxypyruvate + NADH + H(+)</text>
        <dbReference type="Rhea" id="RHEA:12641"/>
        <dbReference type="ChEBI" id="CHEBI:15378"/>
        <dbReference type="ChEBI" id="CHEBI:18110"/>
        <dbReference type="ChEBI" id="CHEBI:57540"/>
        <dbReference type="ChEBI" id="CHEBI:57945"/>
        <dbReference type="ChEBI" id="CHEBI:58272"/>
        <dbReference type="EC" id="1.1.1.95"/>
    </reaction>
</comment>
<feature type="domain" description="D-isomer specific 2-hydroxyacid dehydrogenase NAD-binding" evidence="11">
    <location>
        <begin position="109"/>
        <end position="283"/>
    </location>
</feature>
<dbReference type="PROSITE" id="PS00065">
    <property type="entry name" value="D_2_HYDROXYACID_DH_1"/>
    <property type="match status" value="1"/>
</dbReference>
<evidence type="ECO:0000259" key="12">
    <source>
        <dbReference type="Pfam" id="PF19304"/>
    </source>
</evidence>
<evidence type="ECO:0000256" key="3">
    <source>
        <dbReference type="ARBA" id="ARBA00013143"/>
    </source>
</evidence>
<evidence type="ECO:0000256" key="6">
    <source>
        <dbReference type="ARBA" id="ARBA00023002"/>
    </source>
</evidence>
<evidence type="ECO:0000256" key="4">
    <source>
        <dbReference type="ARBA" id="ARBA00021582"/>
    </source>
</evidence>
<dbReference type="NCBIfam" id="TIGR01327">
    <property type="entry name" value="PGDH"/>
    <property type="match status" value="1"/>
</dbReference>
<evidence type="ECO:0000256" key="1">
    <source>
        <dbReference type="ARBA" id="ARBA00005216"/>
    </source>
</evidence>
<dbReference type="CDD" id="cd12173">
    <property type="entry name" value="PGDH_4"/>
    <property type="match status" value="1"/>
</dbReference>
<dbReference type="SUPFAM" id="SSF55021">
    <property type="entry name" value="ACT-like"/>
    <property type="match status" value="1"/>
</dbReference>
<evidence type="ECO:0000259" key="10">
    <source>
        <dbReference type="Pfam" id="PF00389"/>
    </source>
</evidence>
<evidence type="ECO:0000256" key="8">
    <source>
        <dbReference type="ARBA" id="ARBA00048731"/>
    </source>
</evidence>
<keyword evidence="6 9" id="KW-0560">Oxidoreductase</keyword>
<dbReference type="InterPro" id="IPR029752">
    <property type="entry name" value="D-isomer_DH_CS1"/>
</dbReference>
<dbReference type="GO" id="GO:0004617">
    <property type="term" value="F:phosphoglycerate dehydrogenase activity"/>
    <property type="evidence" value="ECO:0007669"/>
    <property type="project" value="UniProtKB-UniRule"/>
</dbReference>
<evidence type="ECO:0000256" key="9">
    <source>
        <dbReference type="RuleBase" id="RU363003"/>
    </source>
</evidence>
<dbReference type="PROSITE" id="PS00671">
    <property type="entry name" value="D_2_HYDROXYACID_DH_3"/>
    <property type="match status" value="1"/>
</dbReference>
<dbReference type="FunFam" id="3.40.50.720:FF:000021">
    <property type="entry name" value="D-3-phosphoglycerate dehydrogenase"/>
    <property type="match status" value="1"/>
</dbReference>
<proteinExistence type="inferred from homology"/>
<dbReference type="InterPro" id="IPR029009">
    <property type="entry name" value="ASB_dom_sf"/>
</dbReference>
<dbReference type="PANTHER" id="PTHR42789:SF1">
    <property type="entry name" value="D-ISOMER SPECIFIC 2-HYDROXYACID DEHYDROGENASE FAMILY PROTEIN (AFU_ORTHOLOGUE AFUA_6G10090)"/>
    <property type="match status" value="1"/>
</dbReference>
<dbReference type="SUPFAM" id="SSF52283">
    <property type="entry name" value="Formate/glycerate dehydrogenase catalytic domain-like"/>
    <property type="match status" value="1"/>
</dbReference>
<keyword evidence="7 9" id="KW-0520">NAD</keyword>
<dbReference type="UniPathway" id="UPA00135">
    <property type="reaction ID" value="UER00196"/>
</dbReference>
<name>A0A090E7M8_MESPL</name>